<evidence type="ECO:0000256" key="1">
    <source>
        <dbReference type="SAM" id="MobiDB-lite"/>
    </source>
</evidence>
<organism evidence="2 3">
    <name type="scientific">Staphylotrichum tortipilum</name>
    <dbReference type="NCBI Taxonomy" id="2831512"/>
    <lineage>
        <taxon>Eukaryota</taxon>
        <taxon>Fungi</taxon>
        <taxon>Dikarya</taxon>
        <taxon>Ascomycota</taxon>
        <taxon>Pezizomycotina</taxon>
        <taxon>Sordariomycetes</taxon>
        <taxon>Sordariomycetidae</taxon>
        <taxon>Sordariales</taxon>
        <taxon>Chaetomiaceae</taxon>
        <taxon>Staphylotrichum</taxon>
    </lineage>
</organism>
<evidence type="ECO:0000313" key="3">
    <source>
        <dbReference type="Proteomes" id="UP001303889"/>
    </source>
</evidence>
<reference evidence="2" key="1">
    <citation type="journal article" date="2023" name="Mol. Phylogenet. Evol.">
        <title>Genome-scale phylogeny and comparative genomics of the fungal order Sordariales.</title>
        <authorList>
            <person name="Hensen N."/>
            <person name="Bonometti L."/>
            <person name="Westerberg I."/>
            <person name="Brannstrom I.O."/>
            <person name="Guillou S."/>
            <person name="Cros-Aarteil S."/>
            <person name="Calhoun S."/>
            <person name="Haridas S."/>
            <person name="Kuo A."/>
            <person name="Mondo S."/>
            <person name="Pangilinan J."/>
            <person name="Riley R."/>
            <person name="LaButti K."/>
            <person name="Andreopoulos B."/>
            <person name="Lipzen A."/>
            <person name="Chen C."/>
            <person name="Yan M."/>
            <person name="Daum C."/>
            <person name="Ng V."/>
            <person name="Clum A."/>
            <person name="Steindorff A."/>
            <person name="Ohm R.A."/>
            <person name="Martin F."/>
            <person name="Silar P."/>
            <person name="Natvig D.O."/>
            <person name="Lalanne C."/>
            <person name="Gautier V."/>
            <person name="Ament-Velasquez S.L."/>
            <person name="Kruys A."/>
            <person name="Hutchinson M.I."/>
            <person name="Powell A.J."/>
            <person name="Barry K."/>
            <person name="Miller A.N."/>
            <person name="Grigoriev I.V."/>
            <person name="Debuchy R."/>
            <person name="Gladieux P."/>
            <person name="Hiltunen Thoren M."/>
            <person name="Johannesson H."/>
        </authorList>
    </citation>
    <scope>NUCLEOTIDE SEQUENCE</scope>
    <source>
        <strain evidence="2">CBS 103.79</strain>
    </source>
</reference>
<dbReference type="Proteomes" id="UP001303889">
    <property type="component" value="Unassembled WGS sequence"/>
</dbReference>
<comment type="caution">
    <text evidence="2">The sequence shown here is derived from an EMBL/GenBank/DDBJ whole genome shotgun (WGS) entry which is preliminary data.</text>
</comment>
<dbReference type="EMBL" id="MU856242">
    <property type="protein sequence ID" value="KAK3897180.1"/>
    <property type="molecule type" value="Genomic_DNA"/>
</dbReference>
<protein>
    <submittedName>
        <fullName evidence="2">Uncharacterized protein</fullName>
    </submittedName>
</protein>
<evidence type="ECO:0000313" key="2">
    <source>
        <dbReference type="EMBL" id="KAK3897180.1"/>
    </source>
</evidence>
<name>A0AAN6MAI0_9PEZI</name>
<feature type="region of interest" description="Disordered" evidence="1">
    <location>
        <begin position="282"/>
        <end position="327"/>
    </location>
</feature>
<gene>
    <name evidence="2" type="ORF">C8A05DRAFT_48106</name>
</gene>
<sequence>MSFLLPRYEAYHTNPFVDPYRTQDDPPPLGLNPDAPLPTFLPRLKTTVPPRASDPVPLTPFHYQPIPDLPCEPYMDGGLFVSMYTLRGIWLPRPLGPITPPQDTWLPLDYLLTQELARWDSGRYVHDPAAEHGPRVQKWVPASPTITNPTPASSKQLAHALSQWNRLLTAIEARLPTPQKRDRLPLPLESTYGLSIGTFAACFLSRAPRPNGYTYLAPGIGTFSPSSLLAAYGSEQPDCVRRTMSMCEEGLDWEVTVGRRAGVYISWADERNGDMVEVLSPNPQDHCEPQNHRIPRPLRTPRSSIPPATANPKTPEKGQFYVNERQD</sequence>
<keyword evidence="3" id="KW-1185">Reference proteome</keyword>
<accession>A0AAN6MAI0</accession>
<reference evidence="2" key="2">
    <citation type="submission" date="2023-05" db="EMBL/GenBank/DDBJ databases">
        <authorList>
            <consortium name="Lawrence Berkeley National Laboratory"/>
            <person name="Steindorff A."/>
            <person name="Hensen N."/>
            <person name="Bonometti L."/>
            <person name="Westerberg I."/>
            <person name="Brannstrom I.O."/>
            <person name="Guillou S."/>
            <person name="Cros-Aarteil S."/>
            <person name="Calhoun S."/>
            <person name="Haridas S."/>
            <person name="Kuo A."/>
            <person name="Mondo S."/>
            <person name="Pangilinan J."/>
            <person name="Riley R."/>
            <person name="Labutti K."/>
            <person name="Andreopoulos B."/>
            <person name="Lipzen A."/>
            <person name="Chen C."/>
            <person name="Yanf M."/>
            <person name="Daum C."/>
            <person name="Ng V."/>
            <person name="Clum A."/>
            <person name="Ohm R."/>
            <person name="Martin F."/>
            <person name="Silar P."/>
            <person name="Natvig D."/>
            <person name="Lalanne C."/>
            <person name="Gautier V."/>
            <person name="Ament-Velasquez S.L."/>
            <person name="Kruys A."/>
            <person name="Hutchinson M.I."/>
            <person name="Powell A.J."/>
            <person name="Barry K."/>
            <person name="Miller A.N."/>
            <person name="Grigoriev I.V."/>
            <person name="Debuchy R."/>
            <person name="Gladieux P."/>
            <person name="Thoren M.H."/>
            <person name="Johannesson H."/>
        </authorList>
    </citation>
    <scope>NUCLEOTIDE SEQUENCE</scope>
    <source>
        <strain evidence="2">CBS 103.79</strain>
    </source>
</reference>
<proteinExistence type="predicted"/>
<dbReference type="AlphaFoldDB" id="A0AAN6MAI0"/>